<keyword evidence="12" id="KW-1003">Cell membrane</keyword>
<comment type="subunit">
    <text evidence="12">NDH-1 is composed of 13 different subunits. Subunits NuoA, H, J, K, L, M, N constitute the membrane sector of the complex.</text>
</comment>
<dbReference type="EMBL" id="CP029822">
    <property type="protein sequence ID" value="AZS49996.1"/>
    <property type="molecule type" value="Genomic_DNA"/>
</dbReference>
<dbReference type="InterPro" id="IPR039428">
    <property type="entry name" value="NUOK/Mnh_C1-like"/>
</dbReference>
<dbReference type="EC" id="7.1.1.-" evidence="12"/>
<feature type="transmembrane region" description="Helical" evidence="12">
    <location>
        <begin position="12"/>
        <end position="28"/>
    </location>
</feature>
<evidence type="ECO:0000256" key="1">
    <source>
        <dbReference type="ARBA" id="ARBA00002378"/>
    </source>
</evidence>
<accession>A0A3S9XC81</accession>
<feature type="transmembrane region" description="Helical" evidence="12">
    <location>
        <begin position="40"/>
        <end position="59"/>
    </location>
</feature>
<comment type="similarity">
    <text evidence="3 12">Belongs to the complex I subunit 4L family.</text>
</comment>
<keyword evidence="14" id="KW-1185">Reference proteome</keyword>
<keyword evidence="8 12" id="KW-1133">Transmembrane helix</keyword>
<evidence type="ECO:0000256" key="7">
    <source>
        <dbReference type="ARBA" id="ARBA00022967"/>
    </source>
</evidence>
<organism evidence="13 14">
    <name type="scientific">Entomomonas moraniae</name>
    <dbReference type="NCBI Taxonomy" id="2213226"/>
    <lineage>
        <taxon>Bacteria</taxon>
        <taxon>Pseudomonadati</taxon>
        <taxon>Pseudomonadota</taxon>
        <taxon>Gammaproteobacteria</taxon>
        <taxon>Pseudomonadales</taxon>
        <taxon>Pseudomonadaceae</taxon>
        <taxon>Entomomonas</taxon>
    </lineage>
</organism>
<sequence>MFESIPLEHGLIVSAILFCLGLIGLLIRRDLLFILMSLEIMMNSAALAFIVAGSAHTPVLVDKVVHGKHLLVHAADGQIMYIMIIALAAAEAAIGLALLLQLYRRFHTLDIDAASEMRG</sequence>
<keyword evidence="4 12" id="KW-0813">Transport</keyword>
<name>A0A3S9XC81_9GAMM</name>
<evidence type="ECO:0000313" key="13">
    <source>
        <dbReference type="EMBL" id="AZS49996.1"/>
    </source>
</evidence>
<evidence type="ECO:0000256" key="6">
    <source>
        <dbReference type="ARBA" id="ARBA00022719"/>
    </source>
</evidence>
<evidence type="ECO:0000256" key="12">
    <source>
        <dbReference type="HAMAP-Rule" id="MF_01456"/>
    </source>
</evidence>
<dbReference type="GO" id="GO:0042773">
    <property type="term" value="P:ATP synthesis coupled electron transport"/>
    <property type="evidence" value="ECO:0007669"/>
    <property type="project" value="InterPro"/>
</dbReference>
<evidence type="ECO:0000256" key="5">
    <source>
        <dbReference type="ARBA" id="ARBA00022692"/>
    </source>
</evidence>
<evidence type="ECO:0000256" key="3">
    <source>
        <dbReference type="ARBA" id="ARBA00010519"/>
    </source>
</evidence>
<dbReference type="Proteomes" id="UP000273143">
    <property type="component" value="Chromosome"/>
</dbReference>
<evidence type="ECO:0000256" key="4">
    <source>
        <dbReference type="ARBA" id="ARBA00022448"/>
    </source>
</evidence>
<gene>
    <name evidence="12 13" type="primary">nuoK</name>
    <name evidence="13" type="ORF">DM558_04035</name>
</gene>
<proteinExistence type="inferred from homology"/>
<dbReference type="GO" id="GO:0048038">
    <property type="term" value="F:quinone binding"/>
    <property type="evidence" value="ECO:0007669"/>
    <property type="project" value="UniProtKB-KW"/>
</dbReference>
<dbReference type="KEGG" id="emo:DM558_04035"/>
<keyword evidence="6 12" id="KW-0874">Quinone</keyword>
<reference evidence="14" key="1">
    <citation type="submission" date="2018-06" db="EMBL/GenBank/DDBJ databases">
        <title>Complete genome of Pseudomonas insecticola strain QZS01.</title>
        <authorList>
            <person name="Wang J."/>
            <person name="Su Q."/>
        </authorList>
    </citation>
    <scope>NUCLEOTIDE SEQUENCE [LARGE SCALE GENOMIC DNA]</scope>
    <source>
        <strain evidence="14">QZS01</strain>
    </source>
</reference>
<comment type="catalytic activity">
    <reaction evidence="12">
        <text>a quinone + NADH + 5 H(+)(in) = a quinol + NAD(+) + 4 H(+)(out)</text>
        <dbReference type="Rhea" id="RHEA:57888"/>
        <dbReference type="ChEBI" id="CHEBI:15378"/>
        <dbReference type="ChEBI" id="CHEBI:24646"/>
        <dbReference type="ChEBI" id="CHEBI:57540"/>
        <dbReference type="ChEBI" id="CHEBI:57945"/>
        <dbReference type="ChEBI" id="CHEBI:132124"/>
    </reaction>
</comment>
<dbReference type="NCBIfam" id="NF004319">
    <property type="entry name" value="PRK05715.1-1"/>
    <property type="match status" value="1"/>
</dbReference>
<dbReference type="Gene3D" id="1.10.287.3510">
    <property type="match status" value="1"/>
</dbReference>
<evidence type="ECO:0000313" key="14">
    <source>
        <dbReference type="Proteomes" id="UP000273143"/>
    </source>
</evidence>
<keyword evidence="10 12" id="KW-0830">Ubiquinone</keyword>
<dbReference type="InterPro" id="IPR001133">
    <property type="entry name" value="NADH_UbQ_OxRdtase_chain4L/K"/>
</dbReference>
<dbReference type="RefSeq" id="WP_109702591.1">
    <property type="nucleotide sequence ID" value="NZ_CP029822.1"/>
</dbReference>
<feature type="transmembrane region" description="Helical" evidence="12">
    <location>
        <begin position="79"/>
        <end position="100"/>
    </location>
</feature>
<keyword evidence="7 12" id="KW-1278">Translocase</keyword>
<evidence type="ECO:0000256" key="9">
    <source>
        <dbReference type="ARBA" id="ARBA00023027"/>
    </source>
</evidence>
<dbReference type="PANTHER" id="PTHR11434">
    <property type="entry name" value="NADH-UBIQUINONE OXIDOREDUCTASE SUBUNIT ND4L"/>
    <property type="match status" value="1"/>
</dbReference>
<keyword evidence="9 12" id="KW-0520">NAD</keyword>
<dbReference type="PANTHER" id="PTHR11434:SF16">
    <property type="entry name" value="NADH-UBIQUINONE OXIDOREDUCTASE CHAIN 4L"/>
    <property type="match status" value="1"/>
</dbReference>
<dbReference type="FunFam" id="1.10.287.3510:FF:000001">
    <property type="entry name" value="NADH-quinone oxidoreductase subunit K"/>
    <property type="match status" value="1"/>
</dbReference>
<dbReference type="GO" id="GO:0030964">
    <property type="term" value="C:NADH dehydrogenase complex"/>
    <property type="evidence" value="ECO:0007669"/>
    <property type="project" value="TreeGrafter"/>
</dbReference>
<dbReference type="HAMAP" id="MF_01456">
    <property type="entry name" value="NDH1_NuoK"/>
    <property type="match status" value="1"/>
</dbReference>
<evidence type="ECO:0000256" key="2">
    <source>
        <dbReference type="ARBA" id="ARBA00004141"/>
    </source>
</evidence>
<dbReference type="AlphaFoldDB" id="A0A3S9XC81"/>
<evidence type="ECO:0000256" key="11">
    <source>
        <dbReference type="ARBA" id="ARBA00023136"/>
    </source>
</evidence>
<evidence type="ECO:0000256" key="10">
    <source>
        <dbReference type="ARBA" id="ARBA00023075"/>
    </source>
</evidence>
<dbReference type="GO" id="GO:0005886">
    <property type="term" value="C:plasma membrane"/>
    <property type="evidence" value="ECO:0007669"/>
    <property type="project" value="UniProtKB-SubCell"/>
</dbReference>
<protein>
    <recommendedName>
        <fullName evidence="12">NADH-quinone oxidoreductase subunit K</fullName>
        <ecNumber evidence="12">7.1.1.-</ecNumber>
    </recommendedName>
    <alternativeName>
        <fullName evidence="12">NADH dehydrogenase I subunit K</fullName>
    </alternativeName>
    <alternativeName>
        <fullName evidence="12">NDH-1 subunit K</fullName>
    </alternativeName>
</protein>
<keyword evidence="11 12" id="KW-0472">Membrane</keyword>
<comment type="subcellular location">
    <subcellularLocation>
        <location evidence="12">Cell membrane</location>
        <topology evidence="12">Multi-pass membrane protein</topology>
    </subcellularLocation>
    <subcellularLocation>
        <location evidence="2">Membrane</location>
        <topology evidence="2">Multi-pass membrane protein</topology>
    </subcellularLocation>
</comment>
<keyword evidence="13" id="KW-0560">Oxidoreductase</keyword>
<evidence type="ECO:0000256" key="8">
    <source>
        <dbReference type="ARBA" id="ARBA00022989"/>
    </source>
</evidence>
<comment type="function">
    <text evidence="1 12">NDH-1 shuttles electrons from NADH, via FMN and iron-sulfur (Fe-S) centers, to quinones in the respiratory chain. The immediate electron acceptor for the enzyme in this species is believed to be ubiquinone. Couples the redox reaction to proton translocation (for every two electrons transferred, four hydrogen ions are translocated across the cytoplasmic membrane), and thus conserves the redox energy in a proton gradient.</text>
</comment>
<dbReference type="NCBIfam" id="NF004320">
    <property type="entry name" value="PRK05715.1-2"/>
    <property type="match status" value="1"/>
</dbReference>
<keyword evidence="5 12" id="KW-0812">Transmembrane</keyword>
<dbReference type="Pfam" id="PF00420">
    <property type="entry name" value="Oxidored_q2"/>
    <property type="match status" value="1"/>
</dbReference>
<dbReference type="GO" id="GO:0050136">
    <property type="term" value="F:NADH dehydrogenase (quinone) (non-electrogenic) activity"/>
    <property type="evidence" value="ECO:0007669"/>
    <property type="project" value="UniProtKB-UniRule"/>
</dbReference>